<dbReference type="EMBL" id="MZMT01000062">
    <property type="protein sequence ID" value="PIO41353.1"/>
    <property type="molecule type" value="Genomic_DNA"/>
</dbReference>
<dbReference type="GO" id="GO:0030313">
    <property type="term" value="C:cell envelope"/>
    <property type="evidence" value="ECO:0007669"/>
    <property type="project" value="UniProtKB-SubCell"/>
</dbReference>
<keyword evidence="2" id="KW-0175">Coiled coil</keyword>
<name>A0A2N9VPD5_9HYPH</name>
<accession>A0A2N9VPD5</accession>
<dbReference type="Proteomes" id="UP000232163">
    <property type="component" value="Unassembled WGS sequence"/>
</dbReference>
<feature type="coiled-coil region" evidence="2">
    <location>
        <begin position="211"/>
        <end position="274"/>
    </location>
</feature>
<reference evidence="3 4" key="1">
    <citation type="journal article" date="2017" name="Int J Environ Stud">
        <title>Does the Miocene-Pliocene relict legume Oxytropis triphylla form nitrogen-fixing nodules with a combination of bacterial strains?</title>
        <authorList>
            <person name="Safronova V."/>
            <person name="Belimov A."/>
            <person name="Sazanova A."/>
            <person name="Kuznetsova I."/>
            <person name="Popova J."/>
            <person name="Andronov E."/>
            <person name="Verkhozina A."/>
            <person name="Tikhonovich I."/>
        </authorList>
    </citation>
    <scope>NUCLEOTIDE SEQUENCE [LARGE SCALE GENOMIC DNA]</scope>
    <source>
        <strain evidence="3 4">Tri-38</strain>
    </source>
</reference>
<comment type="subcellular location">
    <subcellularLocation>
        <location evidence="1">Cell envelope</location>
    </subcellularLocation>
</comment>
<evidence type="ECO:0000256" key="2">
    <source>
        <dbReference type="SAM" id="Coils"/>
    </source>
</evidence>
<gene>
    <name evidence="3" type="ORF">B5P45_28590</name>
</gene>
<dbReference type="Gene3D" id="2.40.30.170">
    <property type="match status" value="1"/>
</dbReference>
<dbReference type="AlphaFoldDB" id="A0A2N9VPD5"/>
<sequence length="519" mass="56111">MYAVSVKDLRFGPAFTESQSPIQIMNIEKLDATTTSVCGPRAFTVFKGLGANRQMASHRNKSELGRTPSLREISEQGASDIPVSDAAGGAPVLHRLLQEEYQPGEHGLPLVGKEPNSQNAIRQKQAVPWRGRAIRSLAGVALLIVVGWIPVQRLFQVSSVEAVVNARLVTLRAPIGGLIEKDMILDGTDNSVQQNAPLVHIVNSRVDQSRLNDARRDLDQTLEQRASLTEQVEQLTKLRNDLQVQVAAFQEGRMRQLQARVAETDALVASANVENDKAQVERARVEALQTKGFLSQSELDKAVRSARVAEEAVRGATAKRDSATVELDALARGVFIGDSYNDQPRSAQRLDEIMQTIAVATADLRRQDLRHANSQIAVAREKALFAAASEVTIRAPVVGQIWEVLASPGEQVVAGQDLMRLLDCSNSVVTATVSEAVYNRLSVGTPARFIFREGGPEHQGKVVQLSGVASVAANLAILPSALTKQSYRVTVSVPDIAASGQCLVGRTGRVVFQHDQVAG</sequence>
<comment type="caution">
    <text evidence="3">The sequence shown here is derived from an EMBL/GenBank/DDBJ whole genome shotgun (WGS) entry which is preliminary data.</text>
</comment>
<evidence type="ECO:0000313" key="3">
    <source>
        <dbReference type="EMBL" id="PIO41353.1"/>
    </source>
</evidence>
<dbReference type="PANTHER" id="PTHR30386">
    <property type="entry name" value="MEMBRANE FUSION SUBUNIT OF EMRAB-TOLC MULTIDRUG EFFLUX PUMP"/>
    <property type="match status" value="1"/>
</dbReference>
<proteinExistence type="predicted"/>
<dbReference type="InterPro" id="IPR050739">
    <property type="entry name" value="MFP"/>
</dbReference>
<evidence type="ECO:0000313" key="4">
    <source>
        <dbReference type="Proteomes" id="UP000232163"/>
    </source>
</evidence>
<evidence type="ECO:0008006" key="5">
    <source>
        <dbReference type="Google" id="ProtNLM"/>
    </source>
</evidence>
<protein>
    <recommendedName>
        <fullName evidence="5">HlyD family secretion protein</fullName>
    </recommendedName>
</protein>
<organism evidence="3 4">
    <name type="scientific">Phyllobacterium zundukense</name>
    <dbReference type="NCBI Taxonomy" id="1867719"/>
    <lineage>
        <taxon>Bacteria</taxon>
        <taxon>Pseudomonadati</taxon>
        <taxon>Pseudomonadota</taxon>
        <taxon>Alphaproteobacteria</taxon>
        <taxon>Hyphomicrobiales</taxon>
        <taxon>Phyllobacteriaceae</taxon>
        <taxon>Phyllobacterium</taxon>
    </lineage>
</organism>
<keyword evidence="4" id="KW-1185">Reference proteome</keyword>
<evidence type="ECO:0000256" key="1">
    <source>
        <dbReference type="ARBA" id="ARBA00004196"/>
    </source>
</evidence>
<dbReference type="PANTHER" id="PTHR30386:SF19">
    <property type="entry name" value="MULTIDRUG EXPORT PROTEIN EMRA-RELATED"/>
    <property type="match status" value="1"/>
</dbReference>
<dbReference type="Gene3D" id="1.10.287.470">
    <property type="entry name" value="Helix hairpin bin"/>
    <property type="match status" value="1"/>
</dbReference>